<dbReference type="PANTHER" id="PTHR46796:SF15">
    <property type="entry name" value="BLL1074 PROTEIN"/>
    <property type="match status" value="1"/>
</dbReference>
<dbReference type="Pfam" id="PF20240">
    <property type="entry name" value="DUF6597"/>
    <property type="match status" value="1"/>
</dbReference>
<dbReference type="Pfam" id="PF12833">
    <property type="entry name" value="HTH_18"/>
    <property type="match status" value="1"/>
</dbReference>
<name>A0A1E5PIC4_9ACTN</name>
<evidence type="ECO:0000313" key="6">
    <source>
        <dbReference type="Proteomes" id="UP000095759"/>
    </source>
</evidence>
<comment type="caution">
    <text evidence="5">The sequence shown here is derived from an EMBL/GenBank/DDBJ whole genome shotgun (WGS) entry which is preliminary data.</text>
</comment>
<dbReference type="PROSITE" id="PS01124">
    <property type="entry name" value="HTH_ARAC_FAMILY_2"/>
    <property type="match status" value="1"/>
</dbReference>
<dbReference type="GO" id="GO:0003700">
    <property type="term" value="F:DNA-binding transcription factor activity"/>
    <property type="evidence" value="ECO:0007669"/>
    <property type="project" value="InterPro"/>
</dbReference>
<dbReference type="InterPro" id="IPR050204">
    <property type="entry name" value="AraC_XylS_family_regulators"/>
</dbReference>
<reference evidence="5 6" key="1">
    <citation type="submission" date="2016-08" db="EMBL/GenBank/DDBJ databases">
        <title>Complete genome sequence of Streptomyces agglomeratus strain 6-3-2, a novel anti-MRSA actinomycete isolated from Wuli of Tebit, China.</title>
        <authorList>
            <person name="Chen X."/>
        </authorList>
    </citation>
    <scope>NUCLEOTIDE SEQUENCE [LARGE SCALE GENOMIC DNA]</scope>
    <source>
        <strain evidence="5 6">6-3-2</strain>
    </source>
</reference>
<gene>
    <name evidence="5" type="ORF">AS594_08075</name>
</gene>
<dbReference type="AlphaFoldDB" id="A0A1E5PIC4"/>
<dbReference type="InterPro" id="IPR018060">
    <property type="entry name" value="HTH_AraC"/>
</dbReference>
<sequence>MGSMYAERASRLDGAVVWTRTVATTPVPARPVHPVLPDGCMDLLWTDGRLYVAGPDTRAHAPGDTPAGANARYDGVRFAPGAGPALLGVPAHELRDRRVDLADLWPAARVRALAGRVDGAADPSAALEDLALRHAADAPAPDPVLRAVARRLAAGHSVAATADAAGIGARQLHRRSLAAFGYGPKTLARILRLQRALALVRGGLPYADAALAAGCADQAHLSREMRDLAGTTLGAYVASAKRETPQPSGSSTTA</sequence>
<evidence type="ECO:0000313" key="5">
    <source>
        <dbReference type="EMBL" id="OEJ29291.1"/>
    </source>
</evidence>
<evidence type="ECO:0000256" key="2">
    <source>
        <dbReference type="ARBA" id="ARBA00023125"/>
    </source>
</evidence>
<dbReference type="GO" id="GO:0043565">
    <property type="term" value="F:sequence-specific DNA binding"/>
    <property type="evidence" value="ECO:0007669"/>
    <property type="project" value="InterPro"/>
</dbReference>
<dbReference type="OrthoDB" id="9815799at2"/>
<dbReference type="InterPro" id="IPR046532">
    <property type="entry name" value="DUF6597"/>
</dbReference>
<organism evidence="5 6">
    <name type="scientific">Streptomyces agglomeratus</name>
    <dbReference type="NCBI Taxonomy" id="285458"/>
    <lineage>
        <taxon>Bacteria</taxon>
        <taxon>Bacillati</taxon>
        <taxon>Actinomycetota</taxon>
        <taxon>Actinomycetes</taxon>
        <taxon>Kitasatosporales</taxon>
        <taxon>Streptomycetaceae</taxon>
        <taxon>Streptomyces</taxon>
    </lineage>
</organism>
<dbReference type="STRING" id="285458.BGM19_29035"/>
<evidence type="ECO:0000256" key="3">
    <source>
        <dbReference type="ARBA" id="ARBA00023163"/>
    </source>
</evidence>
<dbReference type="Proteomes" id="UP000095759">
    <property type="component" value="Unassembled WGS sequence"/>
</dbReference>
<feature type="domain" description="HTH araC/xylS-type" evidence="4">
    <location>
        <begin position="142"/>
        <end position="239"/>
    </location>
</feature>
<dbReference type="Gene3D" id="1.10.10.60">
    <property type="entry name" value="Homeodomain-like"/>
    <property type="match status" value="1"/>
</dbReference>
<keyword evidence="3" id="KW-0804">Transcription</keyword>
<dbReference type="SMART" id="SM00342">
    <property type="entry name" value="HTH_ARAC"/>
    <property type="match status" value="1"/>
</dbReference>
<keyword evidence="2" id="KW-0238">DNA-binding</keyword>
<dbReference type="PANTHER" id="PTHR46796">
    <property type="entry name" value="HTH-TYPE TRANSCRIPTIONAL ACTIVATOR RHAS-RELATED"/>
    <property type="match status" value="1"/>
</dbReference>
<evidence type="ECO:0000256" key="1">
    <source>
        <dbReference type="ARBA" id="ARBA00023015"/>
    </source>
</evidence>
<proteinExistence type="predicted"/>
<keyword evidence="1" id="KW-0805">Transcription regulation</keyword>
<protein>
    <submittedName>
        <fullName evidence="5">Transcriptional regulator</fullName>
    </submittedName>
</protein>
<dbReference type="EMBL" id="MEHJ01000001">
    <property type="protein sequence ID" value="OEJ29291.1"/>
    <property type="molecule type" value="Genomic_DNA"/>
</dbReference>
<evidence type="ECO:0000259" key="4">
    <source>
        <dbReference type="PROSITE" id="PS01124"/>
    </source>
</evidence>
<accession>A0A1E5PIC4</accession>
<keyword evidence="6" id="KW-1185">Reference proteome</keyword>